<reference evidence="9 10" key="1">
    <citation type="submission" date="2020-08" db="EMBL/GenBank/DDBJ databases">
        <title>Plant Genome Project.</title>
        <authorList>
            <person name="Zhang R.-G."/>
        </authorList>
    </citation>
    <scope>NUCLEOTIDE SEQUENCE [LARGE SCALE GENOMIC DNA]</scope>
    <source>
        <tissue evidence="9">Rhizome</tissue>
    </source>
</reference>
<organism evidence="9 10">
    <name type="scientific">Zingiber officinale</name>
    <name type="common">Ginger</name>
    <name type="synonym">Amomum zingiber</name>
    <dbReference type="NCBI Taxonomy" id="94328"/>
    <lineage>
        <taxon>Eukaryota</taxon>
        <taxon>Viridiplantae</taxon>
        <taxon>Streptophyta</taxon>
        <taxon>Embryophyta</taxon>
        <taxon>Tracheophyta</taxon>
        <taxon>Spermatophyta</taxon>
        <taxon>Magnoliopsida</taxon>
        <taxon>Liliopsida</taxon>
        <taxon>Zingiberales</taxon>
        <taxon>Zingiberaceae</taxon>
        <taxon>Zingiber</taxon>
    </lineage>
</organism>
<feature type="region of interest" description="Disordered" evidence="7">
    <location>
        <begin position="375"/>
        <end position="420"/>
    </location>
</feature>
<proteinExistence type="inferred from homology"/>
<dbReference type="GO" id="GO:0006355">
    <property type="term" value="P:regulation of DNA-templated transcription"/>
    <property type="evidence" value="ECO:0007669"/>
    <property type="project" value="InterPro"/>
</dbReference>
<evidence type="ECO:0000313" key="10">
    <source>
        <dbReference type="Proteomes" id="UP000734854"/>
    </source>
</evidence>
<dbReference type="GO" id="GO:0043565">
    <property type="term" value="F:sequence-specific DNA binding"/>
    <property type="evidence" value="ECO:0007669"/>
    <property type="project" value="InterPro"/>
</dbReference>
<keyword evidence="4" id="KW-0862">Zinc</keyword>
<dbReference type="PANTHER" id="PTHR45658">
    <property type="entry name" value="GATA TRANSCRIPTION FACTOR"/>
    <property type="match status" value="1"/>
</dbReference>
<keyword evidence="2" id="KW-0479">Metal-binding</keyword>
<evidence type="ECO:0000256" key="1">
    <source>
        <dbReference type="ARBA" id="ARBA00005694"/>
    </source>
</evidence>
<dbReference type="SMART" id="SM00401">
    <property type="entry name" value="ZnF_GATA"/>
    <property type="match status" value="1"/>
</dbReference>
<dbReference type="EMBL" id="JACMSC010000008">
    <property type="protein sequence ID" value="KAG6512375.1"/>
    <property type="molecule type" value="Genomic_DNA"/>
</dbReference>
<dbReference type="Proteomes" id="UP000734854">
    <property type="component" value="Unassembled WGS sequence"/>
</dbReference>
<dbReference type="InterPro" id="IPR000679">
    <property type="entry name" value="Znf_GATA"/>
</dbReference>
<evidence type="ECO:0000259" key="8">
    <source>
        <dbReference type="PROSITE" id="PS50114"/>
    </source>
</evidence>
<evidence type="ECO:0000313" key="9">
    <source>
        <dbReference type="EMBL" id="KAG6512375.1"/>
    </source>
</evidence>
<dbReference type="PROSITE" id="PS00344">
    <property type="entry name" value="GATA_ZN_FINGER_1"/>
    <property type="match status" value="1"/>
</dbReference>
<feature type="domain" description="GATA-type" evidence="8">
    <location>
        <begin position="419"/>
        <end position="451"/>
    </location>
</feature>
<evidence type="ECO:0000256" key="6">
    <source>
        <dbReference type="PROSITE-ProRule" id="PRU00094"/>
    </source>
</evidence>
<sequence>MMKTSSGIEELRRVSVPVTQRGGGREADNACEDDVLQQPISLTGYPLPHLTWTLVLFSHFRLQRWVFQLDGRDLINEVLLTCSTTADELLEFFSLLWNHFGEGGLHNKDIVNNFKLASCVASIVLQSLQHSKLVERCTHDKGTKAAGVVPMRYNDGQRFGEGRRLMHRRPSDGDHVPVDPARGERALSLLLSASPPTRGESAKATATCSTFNFLGFTNSLTPTPTPVTVGMGMASSPAAAAPATTCLYGTIPPVVDELLDLSSSQHDDCFPSAEGAAPPAGPAWFSEFKPLQAPNSSFDLYIPQCEDAAELEWLSKFVDDSFSDVPYYNSGLGAVTAAVAAASVKRDPPPQSRAEQSSTVSAAWSSLVAGIVQNASPSSPSSSSSSEFPEKAGSTGNAGKGGGKGKKGGGGEGSAGGVRRCSHCASEKTPQWRTGPLGPKTLCNACGVRYKSGRLVQEYRPAASPTFVLSQHSNSHRKVMELRRQKEMLLVGHGTQQEGDASSSSAISELIHGDYAISSAPSLLTGGGRQ</sequence>
<keyword evidence="5" id="KW-0010">Activator</keyword>
<evidence type="ECO:0000256" key="2">
    <source>
        <dbReference type="ARBA" id="ARBA00022723"/>
    </source>
</evidence>
<keyword evidence="3 6" id="KW-0863">Zinc-finger</keyword>
<name>A0A8J5GR94_ZINOF</name>
<evidence type="ECO:0000256" key="5">
    <source>
        <dbReference type="ARBA" id="ARBA00023159"/>
    </source>
</evidence>
<dbReference type="PANTHER" id="PTHR45658:SF46">
    <property type="entry name" value="GATA TRANSCRIPTION FACTOR 4"/>
    <property type="match status" value="1"/>
</dbReference>
<dbReference type="Gene3D" id="3.30.50.10">
    <property type="entry name" value="Erythroid Transcription Factor GATA-1, subunit A"/>
    <property type="match status" value="1"/>
</dbReference>
<evidence type="ECO:0000256" key="3">
    <source>
        <dbReference type="ARBA" id="ARBA00022771"/>
    </source>
</evidence>
<evidence type="ECO:0000256" key="7">
    <source>
        <dbReference type="SAM" id="MobiDB-lite"/>
    </source>
</evidence>
<dbReference type="CDD" id="cd00202">
    <property type="entry name" value="ZnF_GATA"/>
    <property type="match status" value="1"/>
</dbReference>
<dbReference type="FunFam" id="3.30.50.10:FF:000018">
    <property type="entry name" value="GATA transcription factor"/>
    <property type="match status" value="1"/>
</dbReference>
<comment type="similarity">
    <text evidence="1">Belongs to the type IV zinc-finger family. Class A subfamily.</text>
</comment>
<dbReference type="InterPro" id="IPR051140">
    <property type="entry name" value="GATA_TF"/>
</dbReference>
<dbReference type="InterPro" id="IPR013088">
    <property type="entry name" value="Znf_NHR/GATA"/>
</dbReference>
<gene>
    <name evidence="9" type="ORF">ZIOFF_030486</name>
</gene>
<feature type="compositionally biased region" description="Gly residues" evidence="7">
    <location>
        <begin position="396"/>
        <end position="416"/>
    </location>
</feature>
<dbReference type="SUPFAM" id="SSF57716">
    <property type="entry name" value="Glucocorticoid receptor-like (DNA-binding domain)"/>
    <property type="match status" value="1"/>
</dbReference>
<dbReference type="GO" id="GO:0008270">
    <property type="term" value="F:zinc ion binding"/>
    <property type="evidence" value="ECO:0007669"/>
    <property type="project" value="UniProtKB-KW"/>
</dbReference>
<evidence type="ECO:0000256" key="4">
    <source>
        <dbReference type="ARBA" id="ARBA00022833"/>
    </source>
</evidence>
<dbReference type="GO" id="GO:0030154">
    <property type="term" value="P:cell differentiation"/>
    <property type="evidence" value="ECO:0007669"/>
    <property type="project" value="TreeGrafter"/>
</dbReference>
<dbReference type="Pfam" id="PF00320">
    <property type="entry name" value="GATA"/>
    <property type="match status" value="1"/>
</dbReference>
<dbReference type="GO" id="GO:0005634">
    <property type="term" value="C:nucleus"/>
    <property type="evidence" value="ECO:0007669"/>
    <property type="project" value="TreeGrafter"/>
</dbReference>
<dbReference type="AlphaFoldDB" id="A0A8J5GR94"/>
<comment type="caution">
    <text evidence="9">The sequence shown here is derived from an EMBL/GenBank/DDBJ whole genome shotgun (WGS) entry which is preliminary data.</text>
</comment>
<protein>
    <recommendedName>
        <fullName evidence="8">GATA-type domain-containing protein</fullName>
    </recommendedName>
</protein>
<feature type="compositionally biased region" description="Low complexity" evidence="7">
    <location>
        <begin position="376"/>
        <end position="395"/>
    </location>
</feature>
<dbReference type="PROSITE" id="PS50114">
    <property type="entry name" value="GATA_ZN_FINGER_2"/>
    <property type="match status" value="1"/>
</dbReference>
<keyword evidence="10" id="KW-1185">Reference proteome</keyword>
<accession>A0A8J5GR94</accession>